<dbReference type="RefSeq" id="WP_159754977.1">
    <property type="nucleotide sequence ID" value="NZ_WUQX01000001.1"/>
</dbReference>
<feature type="region of interest" description="Disordered" evidence="1">
    <location>
        <begin position="1"/>
        <end position="20"/>
    </location>
</feature>
<dbReference type="EMBL" id="WUQX01000001">
    <property type="protein sequence ID" value="MXP78424.1"/>
    <property type="molecule type" value="Genomic_DNA"/>
</dbReference>
<reference evidence="2 3" key="1">
    <citation type="submission" date="2019-12" db="EMBL/GenBank/DDBJ databases">
        <title>Sporaefaciens musculi gen. nov., sp. nov., a novel bacterium isolated from the caecum of an obese mouse.</title>
        <authorList>
            <person name="Rasmussen T.S."/>
            <person name="Streidl T."/>
            <person name="Hitch T.C.A."/>
            <person name="Wortmann E."/>
            <person name="Deptula P."/>
            <person name="Hansen M."/>
            <person name="Nielsen D.S."/>
            <person name="Clavel T."/>
            <person name="Vogensen F.K."/>
        </authorList>
    </citation>
    <scope>NUCLEOTIDE SEQUENCE [LARGE SCALE GENOMIC DNA]</scope>
    <source>
        <strain evidence="2 3">WCA-9-b2</strain>
    </source>
</reference>
<evidence type="ECO:0000313" key="3">
    <source>
        <dbReference type="Proteomes" id="UP000460412"/>
    </source>
</evidence>
<organism evidence="2 3">
    <name type="scientific">Sporofaciens musculi</name>
    <dbReference type="NCBI Taxonomy" id="2681861"/>
    <lineage>
        <taxon>Bacteria</taxon>
        <taxon>Bacillati</taxon>
        <taxon>Bacillota</taxon>
        <taxon>Clostridia</taxon>
        <taxon>Lachnospirales</taxon>
        <taxon>Lachnospiraceae</taxon>
        <taxon>Sporofaciens</taxon>
    </lineage>
</organism>
<keyword evidence="3" id="KW-1185">Reference proteome</keyword>
<accession>A0A7X3ML26</accession>
<evidence type="ECO:0000313" key="2">
    <source>
        <dbReference type="EMBL" id="MXP78424.1"/>
    </source>
</evidence>
<name>A0A7X3ML26_9FIRM</name>
<comment type="caution">
    <text evidence="2">The sequence shown here is derived from an EMBL/GenBank/DDBJ whole genome shotgun (WGS) entry which is preliminary data.</text>
</comment>
<dbReference type="AlphaFoldDB" id="A0A7X3ML26"/>
<proteinExistence type="predicted"/>
<evidence type="ECO:0000256" key="1">
    <source>
        <dbReference type="SAM" id="MobiDB-lite"/>
    </source>
</evidence>
<protein>
    <submittedName>
        <fullName evidence="2">Uncharacterized protein</fullName>
    </submittedName>
</protein>
<sequence>MKLRLHIPDKPQPNKAEPVSSAFRQIGEKGKMNGGKRDIDEKNRIFVGTDMYSLIDGVWNDSQRRGRNFTAGYGRKYRVSKL</sequence>
<gene>
    <name evidence="2" type="ORF">GN277_24675</name>
</gene>
<dbReference type="Proteomes" id="UP000460412">
    <property type="component" value="Unassembled WGS sequence"/>
</dbReference>